<sequence length="300" mass="33457">MEGVLTEIIDPNIVPVTITSQAAYLTAKPEDKEDTEMQDIHVNEIRLVKSTVNSTYRSYDGHTSEKFINRMIEVPVKRGRVVAIARNLGVKPSTANIDRPSNFTGEHVQNTQEIVEKDSQLCAVGIIDSLTSKFEGFSISKSQMNHHLKNNVFIFVKKPTFEPKIKNLGTPAIVEVEKTRSPSHTIFGAIHPSKTPINKGKVQKAQTNKNEKSKKRKPARAKDQRVSKTIIGKPVIEYVEIESSDGRESNKPPSKVLRIIDGRPFGVSIQENHGFLIEELSFEMTGVKGKSGERGAKHKH</sequence>
<evidence type="ECO:0000256" key="1">
    <source>
        <dbReference type="SAM" id="MobiDB-lite"/>
    </source>
</evidence>
<organism evidence="2 3">
    <name type="scientific">Thamnidium elegans</name>
    <dbReference type="NCBI Taxonomy" id="101142"/>
    <lineage>
        <taxon>Eukaryota</taxon>
        <taxon>Fungi</taxon>
        <taxon>Fungi incertae sedis</taxon>
        <taxon>Mucoromycota</taxon>
        <taxon>Mucoromycotina</taxon>
        <taxon>Mucoromycetes</taxon>
        <taxon>Mucorales</taxon>
        <taxon>Mucorineae</taxon>
        <taxon>Mucoraceae</taxon>
        <taxon>Thamnidium</taxon>
    </lineage>
</organism>
<name>A0A8H7STS9_9FUNG</name>
<gene>
    <name evidence="2" type="ORF">INT48_007103</name>
</gene>
<accession>A0A8H7STS9</accession>
<keyword evidence="3" id="KW-1185">Reference proteome</keyword>
<evidence type="ECO:0000313" key="2">
    <source>
        <dbReference type="EMBL" id="KAG2234013.1"/>
    </source>
</evidence>
<protein>
    <submittedName>
        <fullName evidence="2">Uncharacterized protein</fullName>
    </submittedName>
</protein>
<dbReference type="Proteomes" id="UP000613177">
    <property type="component" value="Unassembled WGS sequence"/>
</dbReference>
<dbReference type="AlphaFoldDB" id="A0A8H7STS9"/>
<proteinExistence type="predicted"/>
<comment type="caution">
    <text evidence="2">The sequence shown here is derived from an EMBL/GenBank/DDBJ whole genome shotgun (WGS) entry which is preliminary data.</text>
</comment>
<reference evidence="2" key="1">
    <citation type="submission" date="2021-01" db="EMBL/GenBank/DDBJ databases">
        <title>Metabolic potential, ecology and presence of endohyphal bacteria is reflected in genomic diversity of Mucoromycotina.</title>
        <authorList>
            <person name="Muszewska A."/>
            <person name="Okrasinska A."/>
            <person name="Steczkiewicz K."/>
            <person name="Drgas O."/>
            <person name="Orlowska M."/>
            <person name="Perlinska-Lenart U."/>
            <person name="Aleksandrzak-Piekarczyk T."/>
            <person name="Szatraj K."/>
            <person name="Zielenkiewicz U."/>
            <person name="Pilsyk S."/>
            <person name="Malc E."/>
            <person name="Mieczkowski P."/>
            <person name="Kruszewska J.S."/>
            <person name="Biernat P."/>
            <person name="Pawlowska J."/>
        </authorList>
    </citation>
    <scope>NUCLEOTIDE SEQUENCE</scope>
    <source>
        <strain evidence="2">WA0000018081</strain>
    </source>
</reference>
<evidence type="ECO:0000313" key="3">
    <source>
        <dbReference type="Proteomes" id="UP000613177"/>
    </source>
</evidence>
<dbReference type="EMBL" id="JAEPRE010000063">
    <property type="protein sequence ID" value="KAG2234013.1"/>
    <property type="molecule type" value="Genomic_DNA"/>
</dbReference>
<feature type="region of interest" description="Disordered" evidence="1">
    <location>
        <begin position="192"/>
        <end position="225"/>
    </location>
</feature>